<dbReference type="OrthoDB" id="9798761at2"/>
<reference evidence="3" key="1">
    <citation type="submission" date="2016-11" db="EMBL/GenBank/DDBJ databases">
        <authorList>
            <person name="Shukria A."/>
            <person name="Stevens D.C."/>
        </authorList>
    </citation>
    <scope>NUCLEOTIDE SEQUENCE [LARGE SCALE GENOMIC DNA]</scope>
    <source>
        <strain evidence="3">Cbfe23</strain>
    </source>
</reference>
<comment type="caution">
    <text evidence="2">The sequence shown here is derived from an EMBL/GenBank/DDBJ whole genome shotgun (WGS) entry which is preliminary data.</text>
</comment>
<dbReference type="InterPro" id="IPR004919">
    <property type="entry name" value="GmrSD_N"/>
</dbReference>
<dbReference type="AlphaFoldDB" id="A0A1L9AXF3"/>
<name>A0A1L9AXF3_9BACT</name>
<evidence type="ECO:0000259" key="1">
    <source>
        <dbReference type="Pfam" id="PF03235"/>
    </source>
</evidence>
<dbReference type="EMBL" id="MPIN01000017">
    <property type="protein sequence ID" value="OJH34680.1"/>
    <property type="molecule type" value="Genomic_DNA"/>
</dbReference>
<dbReference type="PANTHER" id="PTHR37292:SF2">
    <property type="entry name" value="DUF262 DOMAIN-CONTAINING PROTEIN"/>
    <property type="match status" value="1"/>
</dbReference>
<feature type="domain" description="GmrSD restriction endonucleases N-terminal" evidence="1">
    <location>
        <begin position="26"/>
        <end position="225"/>
    </location>
</feature>
<dbReference type="Proteomes" id="UP000182229">
    <property type="component" value="Unassembled WGS sequence"/>
</dbReference>
<dbReference type="PANTHER" id="PTHR37292">
    <property type="entry name" value="VNG6097C"/>
    <property type="match status" value="1"/>
</dbReference>
<organism evidence="2 3">
    <name type="scientific">Cystobacter ferrugineus</name>
    <dbReference type="NCBI Taxonomy" id="83449"/>
    <lineage>
        <taxon>Bacteria</taxon>
        <taxon>Pseudomonadati</taxon>
        <taxon>Myxococcota</taxon>
        <taxon>Myxococcia</taxon>
        <taxon>Myxococcales</taxon>
        <taxon>Cystobacterineae</taxon>
        <taxon>Archangiaceae</taxon>
        <taxon>Cystobacter</taxon>
    </lineage>
</organism>
<keyword evidence="3" id="KW-1185">Reference proteome</keyword>
<accession>A0A1L9AXF3</accession>
<proteinExistence type="predicted"/>
<evidence type="ECO:0000313" key="3">
    <source>
        <dbReference type="Proteomes" id="UP000182229"/>
    </source>
</evidence>
<evidence type="ECO:0000313" key="2">
    <source>
        <dbReference type="EMBL" id="OJH34680.1"/>
    </source>
</evidence>
<sequence>MPSEVNTGVGGPLTTALETKTFSVAVLLDAIRKGRVRIPRFQRQFRWGDEDRRLLFDSIQAGFPIGTLLLAQSAAPADRVVLGGFTAEVPAVENALWVVDGQQRLATLAMGLLDDGPDTHRPIYFDLESNTFVLGRRRRAPSPHWVPTHVLASSALLNKWLRQEGISEELSDHADEISRRIREYTVPAYLVPTTGEDDQILRNIFARVNRFQHALTSAEVFQALHTSRAGGKGPIDSVREDVAELGFGQLKETQVERVAVAVANLQPSSTLGEGLGKDVDVQALFARVSKALMRAVAFLVEDVGIPHISWLPYSGVLASLARLFDLHPEVHPRNRVLLVRWFWRGMLTGNHRTDNRTDGPKWNAIDGDEHATVQRLLKLLPKMTVEDIPHELSVTRSAQMRMELAALASLDPRMLVGDERGSPVALSSLLDHEAANFPAVITKTEKTVAALLLHPVISTEELVATAPSQELLATHGIDAEAFAALATGDIAAFVALRTKRLTAYIHAFLVTEAGIDAADHDRPPLDAYFTEEGA</sequence>
<gene>
    <name evidence="2" type="ORF">BON30_41705</name>
</gene>
<reference evidence="2 3" key="2">
    <citation type="submission" date="2016-12" db="EMBL/GenBank/DDBJ databases">
        <title>Draft Genome Sequence of Cystobacter ferrugineus Strain Cbfe23.</title>
        <authorList>
            <person name="Akbar S."/>
            <person name="Dowd S.E."/>
            <person name="Stevens D.C."/>
        </authorList>
    </citation>
    <scope>NUCLEOTIDE SEQUENCE [LARGE SCALE GENOMIC DNA]</scope>
    <source>
        <strain evidence="2 3">Cbfe23</strain>
    </source>
</reference>
<dbReference type="RefSeq" id="WP_071904162.1">
    <property type="nucleotide sequence ID" value="NZ_MPIN01000017.1"/>
</dbReference>
<dbReference type="STRING" id="83449.BON30_41705"/>
<dbReference type="Pfam" id="PF03235">
    <property type="entry name" value="GmrSD_N"/>
    <property type="match status" value="1"/>
</dbReference>
<protein>
    <recommendedName>
        <fullName evidence="1">GmrSD restriction endonucleases N-terminal domain-containing protein</fullName>
    </recommendedName>
</protein>